<dbReference type="Proteomes" id="UP000054995">
    <property type="component" value="Unassembled WGS sequence"/>
</dbReference>
<comment type="caution">
    <text evidence="1">The sequence shown here is derived from an EMBL/GenBank/DDBJ whole genome shotgun (WGS) entry which is preliminary data.</text>
</comment>
<gene>
    <name evidence="1" type="ORF">T4D_5684</name>
</gene>
<reference evidence="1 2" key="1">
    <citation type="submission" date="2015-01" db="EMBL/GenBank/DDBJ databases">
        <title>Evolution of Trichinella species and genotypes.</title>
        <authorList>
            <person name="Korhonen P.K."/>
            <person name="Edoardo P."/>
            <person name="Giuseppe L.R."/>
            <person name="Gasser R.B."/>
        </authorList>
    </citation>
    <scope>NUCLEOTIDE SEQUENCE [LARGE SCALE GENOMIC DNA]</scope>
    <source>
        <strain evidence="1">ISS470</strain>
    </source>
</reference>
<sequence>MKTQYNKAISIIYSVMLCFNGREFSFLILLLFHSSVTYYYYNIIIIVTIRSQMLRILKYD</sequence>
<dbReference type="AlphaFoldDB" id="A0A0V1FZQ2"/>
<proteinExistence type="predicted"/>
<evidence type="ECO:0000313" key="1">
    <source>
        <dbReference type="EMBL" id="KRY91543.1"/>
    </source>
</evidence>
<evidence type="ECO:0000313" key="2">
    <source>
        <dbReference type="Proteomes" id="UP000054995"/>
    </source>
</evidence>
<dbReference type="EMBL" id="JYDT01000013">
    <property type="protein sequence ID" value="KRY91543.1"/>
    <property type="molecule type" value="Genomic_DNA"/>
</dbReference>
<protein>
    <submittedName>
        <fullName evidence="1">Uncharacterized protein</fullName>
    </submittedName>
</protein>
<name>A0A0V1FZQ2_TRIPS</name>
<keyword evidence="2" id="KW-1185">Reference proteome</keyword>
<organism evidence="1 2">
    <name type="scientific">Trichinella pseudospiralis</name>
    <name type="common">Parasitic roundworm</name>
    <dbReference type="NCBI Taxonomy" id="6337"/>
    <lineage>
        <taxon>Eukaryota</taxon>
        <taxon>Metazoa</taxon>
        <taxon>Ecdysozoa</taxon>
        <taxon>Nematoda</taxon>
        <taxon>Enoplea</taxon>
        <taxon>Dorylaimia</taxon>
        <taxon>Trichinellida</taxon>
        <taxon>Trichinellidae</taxon>
        <taxon>Trichinella</taxon>
    </lineage>
</organism>
<accession>A0A0V1FZQ2</accession>